<proteinExistence type="predicted"/>
<evidence type="ECO:0008006" key="4">
    <source>
        <dbReference type="Google" id="ProtNLM"/>
    </source>
</evidence>
<dbReference type="EMBL" id="BFAA01007822">
    <property type="protein sequence ID" value="GCB62649.1"/>
    <property type="molecule type" value="Genomic_DNA"/>
</dbReference>
<evidence type="ECO:0000256" key="1">
    <source>
        <dbReference type="SAM" id="MobiDB-lite"/>
    </source>
</evidence>
<comment type="caution">
    <text evidence="2">The sequence shown here is derived from an EMBL/GenBank/DDBJ whole genome shotgun (WGS) entry which is preliminary data.</text>
</comment>
<dbReference type="Proteomes" id="UP000288216">
    <property type="component" value="Unassembled WGS sequence"/>
</dbReference>
<sequence>MGPSPQNRSSLNLGSGGRHSQTRADSDSHPASRERNKQWSGPRERERSTSRERSGRWATFRERERSSSRESQQGNRCRVLRLSPSPTGTRQPRFDPTAYVHSKEQKQKEMEQRKLQRSRKPKRPLGLAAWSSPNLPQRKPKPRKHLASTPTKQNKENYLDSCDLSEIDARLNALQEYMEKLGARAE</sequence>
<protein>
    <recommendedName>
        <fullName evidence="4">Coiled-coil domain-containing protein 61</fullName>
    </recommendedName>
</protein>
<keyword evidence="3" id="KW-1185">Reference proteome</keyword>
<organism evidence="2 3">
    <name type="scientific">Scyliorhinus torazame</name>
    <name type="common">Cloudy catshark</name>
    <name type="synonym">Catulus torazame</name>
    <dbReference type="NCBI Taxonomy" id="75743"/>
    <lineage>
        <taxon>Eukaryota</taxon>
        <taxon>Metazoa</taxon>
        <taxon>Chordata</taxon>
        <taxon>Craniata</taxon>
        <taxon>Vertebrata</taxon>
        <taxon>Chondrichthyes</taxon>
        <taxon>Elasmobranchii</taxon>
        <taxon>Galeomorphii</taxon>
        <taxon>Galeoidea</taxon>
        <taxon>Carcharhiniformes</taxon>
        <taxon>Scyliorhinidae</taxon>
        <taxon>Scyliorhinus</taxon>
    </lineage>
</organism>
<feature type="compositionally biased region" description="Basic and acidic residues" evidence="1">
    <location>
        <begin position="22"/>
        <end position="68"/>
    </location>
</feature>
<dbReference type="AlphaFoldDB" id="A0A401NP70"/>
<evidence type="ECO:0000313" key="2">
    <source>
        <dbReference type="EMBL" id="GCB62649.1"/>
    </source>
</evidence>
<feature type="compositionally biased region" description="Basic and acidic residues" evidence="1">
    <location>
        <begin position="101"/>
        <end position="114"/>
    </location>
</feature>
<accession>A0A401NP70</accession>
<dbReference type="STRING" id="75743.A0A401NP70"/>
<feature type="region of interest" description="Disordered" evidence="1">
    <location>
        <begin position="1"/>
        <end position="156"/>
    </location>
</feature>
<reference evidence="2 3" key="1">
    <citation type="journal article" date="2018" name="Nat. Ecol. Evol.">
        <title>Shark genomes provide insights into elasmobranch evolution and the origin of vertebrates.</title>
        <authorList>
            <person name="Hara Y"/>
            <person name="Yamaguchi K"/>
            <person name="Onimaru K"/>
            <person name="Kadota M"/>
            <person name="Koyanagi M"/>
            <person name="Keeley SD"/>
            <person name="Tatsumi K"/>
            <person name="Tanaka K"/>
            <person name="Motone F"/>
            <person name="Kageyama Y"/>
            <person name="Nozu R"/>
            <person name="Adachi N"/>
            <person name="Nishimura O"/>
            <person name="Nakagawa R"/>
            <person name="Tanegashima C"/>
            <person name="Kiyatake I"/>
            <person name="Matsumoto R"/>
            <person name="Murakumo K"/>
            <person name="Nishida K"/>
            <person name="Terakita A"/>
            <person name="Kuratani S"/>
            <person name="Sato K"/>
            <person name="Hyodo S Kuraku.S."/>
        </authorList>
    </citation>
    <scope>NUCLEOTIDE SEQUENCE [LARGE SCALE GENOMIC DNA]</scope>
</reference>
<feature type="compositionally biased region" description="Polar residues" evidence="1">
    <location>
        <begin position="1"/>
        <end position="13"/>
    </location>
</feature>
<gene>
    <name evidence="2" type="ORF">scyTo_0014518</name>
</gene>
<dbReference type="OrthoDB" id="568137at2759"/>
<evidence type="ECO:0000313" key="3">
    <source>
        <dbReference type="Proteomes" id="UP000288216"/>
    </source>
</evidence>
<name>A0A401NP70_SCYTO</name>